<organism evidence="1 2">
    <name type="scientific">Flavobacterium frigoris</name>
    <dbReference type="NCBI Taxonomy" id="229204"/>
    <lineage>
        <taxon>Bacteria</taxon>
        <taxon>Pseudomonadati</taxon>
        <taxon>Bacteroidota</taxon>
        <taxon>Flavobacteriia</taxon>
        <taxon>Flavobacteriales</taxon>
        <taxon>Flavobacteriaceae</taxon>
        <taxon>Flavobacterium</taxon>
    </lineage>
</organism>
<accession>A0A1H9JQM9</accession>
<protein>
    <submittedName>
        <fullName evidence="1">Uncharacterized protein</fullName>
    </submittedName>
</protein>
<dbReference type="RefSeq" id="WP_074723058.1">
    <property type="nucleotide sequence ID" value="NZ_CBCRVS010000004.1"/>
</dbReference>
<dbReference type="AlphaFoldDB" id="A0A1H9JQM9"/>
<reference evidence="2" key="1">
    <citation type="submission" date="2016-10" db="EMBL/GenBank/DDBJ databases">
        <authorList>
            <person name="Varghese N."/>
            <person name="Submissions S."/>
        </authorList>
    </citation>
    <scope>NUCLEOTIDE SEQUENCE [LARGE SCALE GENOMIC DNA]</scope>
    <source>
        <strain evidence="2">DSM 15719</strain>
    </source>
</reference>
<name>A0A1H9JQM9_FLAFI</name>
<proteinExistence type="predicted"/>
<sequence length="64" mass="7876">MSRIIYDYTKEVLERVSFNPELFIKELKKAIKNLLPYEIDHLRKWLLFFTNEKPELKEYLSVIE</sequence>
<keyword evidence="2" id="KW-1185">Reference proteome</keyword>
<evidence type="ECO:0000313" key="2">
    <source>
        <dbReference type="Proteomes" id="UP000183658"/>
    </source>
</evidence>
<dbReference type="Proteomes" id="UP000183658">
    <property type="component" value="Unassembled WGS sequence"/>
</dbReference>
<dbReference type="EMBL" id="FOFZ01000005">
    <property type="protein sequence ID" value="SEQ89142.1"/>
    <property type="molecule type" value="Genomic_DNA"/>
</dbReference>
<evidence type="ECO:0000313" key="1">
    <source>
        <dbReference type="EMBL" id="SEQ89142.1"/>
    </source>
</evidence>
<dbReference type="OrthoDB" id="840060at2"/>
<gene>
    <name evidence="1" type="ORF">SAMN05444355_10528</name>
</gene>